<accession>A0A069DN05</accession>
<name>A0A069DN05_9CNID</name>
<dbReference type="EMBL" id="GBGP01000168">
    <property type="protein sequence ID" value="JAC85021.1"/>
    <property type="molecule type" value="mRNA"/>
</dbReference>
<dbReference type="AlphaFoldDB" id="A0A069DN05"/>
<evidence type="ECO:0000313" key="1">
    <source>
        <dbReference type="EMBL" id="JAC85021.1"/>
    </source>
</evidence>
<proteinExistence type="evidence at transcript level"/>
<protein>
    <submittedName>
        <fullName evidence="1">Putative cnidarian restricted protein</fullName>
    </submittedName>
</protein>
<reference evidence="1" key="1">
    <citation type="journal article" date="2014" name="PLoS Genet.">
        <title>Differential Responses to Wnt and PCP Disruption Predict Expression and Developmental Function of Conserved and Novel Genes in a Cnidarian.</title>
        <authorList>
            <person name="Lapebie P."/>
            <person name="Ruggiero A."/>
            <person name="Barreau C."/>
            <person name="Chevalier S."/>
            <person name="Chang P."/>
            <person name="Dru P."/>
            <person name="Houliston E."/>
            <person name="Momose T."/>
        </authorList>
    </citation>
    <scope>NUCLEOTIDE SEQUENCE</scope>
</reference>
<sequence>MSSSSETRSLQTVLFSKTILWLIFSQWPSSLPYSGLKAKQNHISTRLQMTSSVTLIGTGTSTTIVIPPA</sequence>
<organism evidence="1">
    <name type="scientific">Clytia hemisphaerica</name>
    <dbReference type="NCBI Taxonomy" id="252671"/>
    <lineage>
        <taxon>Eukaryota</taxon>
        <taxon>Metazoa</taxon>
        <taxon>Cnidaria</taxon>
        <taxon>Hydrozoa</taxon>
        <taxon>Hydroidolina</taxon>
        <taxon>Leptothecata</taxon>
        <taxon>Obeliida</taxon>
        <taxon>Clytiidae</taxon>
        <taxon>Clytia</taxon>
    </lineage>
</organism>